<gene>
    <name evidence="3" type="ORF">RHS01_04262</name>
</gene>
<evidence type="ECO:0000313" key="3">
    <source>
        <dbReference type="EMBL" id="KAF8756502.1"/>
    </source>
</evidence>
<feature type="region of interest" description="Disordered" evidence="1">
    <location>
        <begin position="676"/>
        <end position="773"/>
    </location>
</feature>
<dbReference type="PANTHER" id="PTHR28093:SF1">
    <property type="entry name" value="MORPHOGENESIS-RELATED PROTEIN MSB1"/>
    <property type="match status" value="1"/>
</dbReference>
<feature type="region of interest" description="Disordered" evidence="1">
    <location>
        <begin position="10"/>
        <end position="98"/>
    </location>
</feature>
<accession>A0A8H7IEK2</accession>
<feature type="compositionally biased region" description="Pro residues" evidence="1">
    <location>
        <begin position="56"/>
        <end position="65"/>
    </location>
</feature>
<dbReference type="Proteomes" id="UP000614334">
    <property type="component" value="Unassembled WGS sequence"/>
</dbReference>
<dbReference type="EMBL" id="JACYCF010000006">
    <property type="protein sequence ID" value="KAF8756502.1"/>
    <property type="molecule type" value="Genomic_DNA"/>
</dbReference>
<feature type="region of interest" description="Disordered" evidence="1">
    <location>
        <begin position="608"/>
        <end position="641"/>
    </location>
</feature>
<comment type="caution">
    <text evidence="3">The sequence shown here is derived from an EMBL/GenBank/DDBJ whole genome shotgun (WGS) entry which is preliminary data.</text>
</comment>
<dbReference type="Pfam" id="PF08101">
    <property type="entry name" value="Msb1-Mug8_dom"/>
    <property type="match status" value="1"/>
</dbReference>
<dbReference type="PANTHER" id="PTHR28093">
    <property type="entry name" value="MORPHOGENESIS-RELATED PROTEIN MSB1"/>
    <property type="match status" value="1"/>
</dbReference>
<evidence type="ECO:0000259" key="2">
    <source>
        <dbReference type="Pfam" id="PF08101"/>
    </source>
</evidence>
<reference evidence="3" key="1">
    <citation type="submission" date="2020-09" db="EMBL/GenBank/DDBJ databases">
        <title>Comparative genome analyses of four rice-infecting Rhizoctonia solani isolates reveal extensive enrichment of homogalacturonan modification genes.</title>
        <authorList>
            <person name="Lee D.-Y."/>
            <person name="Jeon J."/>
            <person name="Kim K.-T."/>
            <person name="Cheong K."/>
            <person name="Song H."/>
            <person name="Choi G."/>
            <person name="Ko J."/>
            <person name="Opiyo S.O."/>
            <person name="Zuo S."/>
            <person name="Madhav S."/>
            <person name="Lee Y.-H."/>
            <person name="Wang G.-L."/>
        </authorList>
    </citation>
    <scope>NUCLEOTIDE SEQUENCE</scope>
    <source>
        <strain evidence="3">AG1-IA B2</strain>
    </source>
</reference>
<feature type="compositionally biased region" description="Polar residues" evidence="1">
    <location>
        <begin position="406"/>
        <end position="415"/>
    </location>
</feature>
<evidence type="ECO:0000313" key="4">
    <source>
        <dbReference type="Proteomes" id="UP000614334"/>
    </source>
</evidence>
<feature type="compositionally biased region" description="Polar residues" evidence="1">
    <location>
        <begin position="737"/>
        <end position="750"/>
    </location>
</feature>
<feature type="compositionally biased region" description="Polar residues" evidence="1">
    <location>
        <begin position="947"/>
        <end position="957"/>
    </location>
</feature>
<feature type="region of interest" description="Disordered" evidence="1">
    <location>
        <begin position="786"/>
        <end position="1055"/>
    </location>
</feature>
<dbReference type="InterPro" id="IPR037508">
    <property type="entry name" value="Msb1/Mug8"/>
</dbReference>
<name>A0A8H7IEK2_9AGAM</name>
<feature type="compositionally biased region" description="Low complexity" evidence="1">
    <location>
        <begin position="840"/>
        <end position="855"/>
    </location>
</feature>
<dbReference type="InterPro" id="IPR012965">
    <property type="entry name" value="Msb1/Mug8_dom"/>
</dbReference>
<feature type="compositionally biased region" description="Acidic residues" evidence="1">
    <location>
        <begin position="931"/>
        <end position="943"/>
    </location>
</feature>
<feature type="region of interest" description="Disordered" evidence="1">
    <location>
        <begin position="396"/>
        <end position="415"/>
    </location>
</feature>
<feature type="compositionally biased region" description="Basic and acidic residues" evidence="1">
    <location>
        <begin position="905"/>
        <end position="917"/>
    </location>
</feature>
<proteinExistence type="predicted"/>
<feature type="domain" description="Meiotically up-regulated protein Msb1/Mug8" evidence="2">
    <location>
        <begin position="162"/>
        <end position="496"/>
    </location>
</feature>
<sequence length="1055" mass="115787">MHSLFSLWTHNGAYRSETLPPVPPKKDKKDKDKRRQRTTSIPKDSRPSFLRSPSPDAEPVPPLPPLQAGGFLPRYIPSAPSSAERDDPPAPRTDICPPKKTLVNPLLFSTQALKLSAPRVKNLIRAFLSTCSDPISRTGRDRFREEARWGLARIVRMVNGSETHGIMDFEVYRAWRANEQGKAQPRVLLDRWLTSVLIAQRYPPDHFTAILPGIPPPARPIFTSIFTLLSRLTAYSTKSGLTPPTLAGYFGPLIFGLVPAATSSFSSTLTSFYRAAHATEHLLLSHIRWEDDSQRRKTPGTGGLPSRLKDWIRGYPKMLPSDLDRVRRGAKTARVASVRRNVRLYSPDLVQSAASWAGEGDMSGRAEWLRVVPKGSGLTARYTDTYRKRLDIPAPTLTSESKKTQSTDGHQSWLSSETSLTMGEFMATGFGDGETEGKRLEFDLNEGARQSRLEKRATMTWSDFSAAGFMRDEAPLSETLQFAAPLSTTIQTWPTASEDLHRKLKKQQKVLPTFGWETTPVAGQEWVVEEAFLDCWADLIWSSGGVDYKALPPTGPLLSLSTSSDPRTSNQWFVFEEFVPREYRDQLTNPKKKRNALGFTIKPKQWKPATTLNGKPYQSGMVPSSPGLRESSNTRDSDFDAMLSSRGVTRKISVGTQEEGSIESGTGILITAPLYTTGSSEVTPTTPTPKRPTASPRFGGTATRSGGGLSARFKLGSTSKRGMVGSEYDSSLEFETRTASETSDGGSPDQSHPPVRSFGLPSPGRNHSRRQSKDDAWVDILVADQGRRMRDQDASFRNGAGPTAFPTVVHGSTSTLRRGRANSDPDMPRGSVYGDNEADFTVTSAPVPVSPPSRFRFVEDEEEMEITRVDSPDPAGGSQAAYTRDSEISYSQDTYGRDSQGPYGRDSRDSGHLREPTSSEPVPPGRPSYESAEDYEPDSDFEPTSDGGHTQEMTSASRRLGDDTAGSIAFSDLSIDDPTTSSLGQPMYAERDKEALAAPKPSRLPVRVGSNIKSDELGESLPAPPIPPALEPGRASPSRYVHGAPLQNVEEEPDE</sequence>
<evidence type="ECO:0000256" key="1">
    <source>
        <dbReference type="SAM" id="MobiDB-lite"/>
    </source>
</evidence>
<protein>
    <recommendedName>
        <fullName evidence="2">Meiotically up-regulated protein Msb1/Mug8 domain-containing protein</fullName>
    </recommendedName>
</protein>
<dbReference type="AlphaFoldDB" id="A0A8H7IEK2"/>
<organism evidence="3 4">
    <name type="scientific">Rhizoctonia solani</name>
    <dbReference type="NCBI Taxonomy" id="456999"/>
    <lineage>
        <taxon>Eukaryota</taxon>
        <taxon>Fungi</taxon>
        <taxon>Dikarya</taxon>
        <taxon>Basidiomycota</taxon>
        <taxon>Agaricomycotina</taxon>
        <taxon>Agaricomycetes</taxon>
        <taxon>Cantharellales</taxon>
        <taxon>Ceratobasidiaceae</taxon>
        <taxon>Rhizoctonia</taxon>
    </lineage>
</organism>